<evidence type="ECO:0000313" key="2">
    <source>
        <dbReference type="EMBL" id="GAA2475379.1"/>
    </source>
</evidence>
<keyword evidence="1" id="KW-0732">Signal</keyword>
<keyword evidence="3" id="KW-1185">Reference proteome</keyword>
<reference evidence="2 3" key="1">
    <citation type="journal article" date="2019" name="Int. J. Syst. Evol. Microbiol.">
        <title>The Global Catalogue of Microorganisms (GCM) 10K type strain sequencing project: providing services to taxonomists for standard genome sequencing and annotation.</title>
        <authorList>
            <consortium name="The Broad Institute Genomics Platform"/>
            <consortium name="The Broad Institute Genome Sequencing Center for Infectious Disease"/>
            <person name="Wu L."/>
            <person name="Ma J."/>
        </authorList>
    </citation>
    <scope>NUCLEOTIDE SEQUENCE [LARGE SCALE GENOMIC DNA]</scope>
    <source>
        <strain evidence="2 3">JCM 5062</strain>
    </source>
</reference>
<comment type="caution">
    <text evidence="2">The sequence shown here is derived from an EMBL/GenBank/DDBJ whole genome shotgun (WGS) entry which is preliminary data.</text>
</comment>
<name>A0ABN3L3P1_9ACTN</name>
<organism evidence="2 3">
    <name type="scientific">Streptomyces gobitricini</name>
    <dbReference type="NCBI Taxonomy" id="68211"/>
    <lineage>
        <taxon>Bacteria</taxon>
        <taxon>Bacillati</taxon>
        <taxon>Actinomycetota</taxon>
        <taxon>Actinomycetes</taxon>
        <taxon>Kitasatosporales</taxon>
        <taxon>Streptomycetaceae</taxon>
        <taxon>Streptomyces</taxon>
    </lineage>
</organism>
<evidence type="ECO:0008006" key="4">
    <source>
        <dbReference type="Google" id="ProtNLM"/>
    </source>
</evidence>
<evidence type="ECO:0000313" key="3">
    <source>
        <dbReference type="Proteomes" id="UP001499942"/>
    </source>
</evidence>
<accession>A0ABN3L3P1</accession>
<gene>
    <name evidence="2" type="ORF">GCM10010393_01600</name>
</gene>
<dbReference type="Proteomes" id="UP001499942">
    <property type="component" value="Unassembled WGS sequence"/>
</dbReference>
<protein>
    <recommendedName>
        <fullName evidence="4">ATP-binding protein</fullName>
    </recommendedName>
</protein>
<sequence length="110" mass="10121">MNRTRRVTARIVATTAATATLALGGAATAQAAAADPLSGLTGAVPAGGLPAGLPGGLTNGLGGGLLDSVSGPLGGVTAPLGSATQLASAGGLSGATQFVQGLVSTLSAVR</sequence>
<proteinExistence type="predicted"/>
<evidence type="ECO:0000256" key="1">
    <source>
        <dbReference type="SAM" id="SignalP"/>
    </source>
</evidence>
<dbReference type="RefSeq" id="WP_344355225.1">
    <property type="nucleotide sequence ID" value="NZ_BAAASR010000001.1"/>
</dbReference>
<dbReference type="EMBL" id="BAAASR010000001">
    <property type="protein sequence ID" value="GAA2475379.1"/>
    <property type="molecule type" value="Genomic_DNA"/>
</dbReference>
<feature type="signal peptide" evidence="1">
    <location>
        <begin position="1"/>
        <end position="31"/>
    </location>
</feature>
<feature type="chain" id="PRO_5045744992" description="ATP-binding protein" evidence="1">
    <location>
        <begin position="32"/>
        <end position="110"/>
    </location>
</feature>